<dbReference type="InterPro" id="IPR004360">
    <property type="entry name" value="Glyas_Fos-R_dOase_dom"/>
</dbReference>
<dbReference type="PANTHER" id="PTHR35006">
    <property type="entry name" value="GLYOXALASE FAMILY PROTEIN (AFU_ORTHOLOGUE AFUA_5G14830)"/>
    <property type="match status" value="1"/>
</dbReference>
<organism evidence="2 3">
    <name type="scientific">BD1-7 clade bacterium</name>
    <dbReference type="NCBI Taxonomy" id="2029982"/>
    <lineage>
        <taxon>Bacteria</taxon>
        <taxon>Pseudomonadati</taxon>
        <taxon>Pseudomonadota</taxon>
        <taxon>Gammaproteobacteria</taxon>
        <taxon>Cellvibrionales</taxon>
        <taxon>Spongiibacteraceae</taxon>
        <taxon>BD1-7 clade</taxon>
    </lineage>
</organism>
<dbReference type="SUPFAM" id="SSF54593">
    <property type="entry name" value="Glyoxalase/Bleomycin resistance protein/Dihydroxybiphenyl dioxygenase"/>
    <property type="match status" value="1"/>
</dbReference>
<dbReference type="OrthoDB" id="9800438at2"/>
<dbReference type="Pfam" id="PF00903">
    <property type="entry name" value="Glyoxalase"/>
    <property type="match status" value="1"/>
</dbReference>
<dbReference type="PANTHER" id="PTHR35006:SF2">
    <property type="entry name" value="GLYOXALASE FAMILY PROTEIN (AFU_ORTHOLOGUE AFUA_5G14830)"/>
    <property type="match status" value="1"/>
</dbReference>
<reference evidence="2 3" key="1">
    <citation type="submission" date="2019-11" db="EMBL/GenBank/DDBJ databases">
        <authorList>
            <person name="Holert J."/>
        </authorList>
    </citation>
    <scope>NUCLEOTIDE SEQUENCE [LARGE SCALE GENOMIC DNA]</scope>
    <source>
        <strain evidence="2">SB11_3</strain>
    </source>
</reference>
<keyword evidence="3" id="KW-1185">Reference proteome</keyword>
<dbReference type="Proteomes" id="UP000441399">
    <property type="component" value="Unassembled WGS sequence"/>
</dbReference>
<name>A0A5S9QVI3_9GAMM</name>
<evidence type="ECO:0000313" key="3">
    <source>
        <dbReference type="Proteomes" id="UP000441399"/>
    </source>
</evidence>
<dbReference type="AlphaFoldDB" id="A0A5S9QVI3"/>
<evidence type="ECO:0000259" key="1">
    <source>
        <dbReference type="PROSITE" id="PS51819"/>
    </source>
</evidence>
<feature type="domain" description="VOC" evidence="1">
    <location>
        <begin position="1"/>
        <end position="122"/>
    </location>
</feature>
<gene>
    <name evidence="2" type="ORF">OPDIPICF_02771</name>
</gene>
<protein>
    <submittedName>
        <fullName evidence="2">Virulence protein</fullName>
    </submittedName>
</protein>
<dbReference type="PROSITE" id="PS51819">
    <property type="entry name" value="VOC"/>
    <property type="match status" value="1"/>
</dbReference>
<evidence type="ECO:0000313" key="2">
    <source>
        <dbReference type="EMBL" id="CAA0123050.1"/>
    </source>
</evidence>
<dbReference type="Gene3D" id="3.10.180.10">
    <property type="entry name" value="2,3-Dihydroxybiphenyl 1,2-Dioxygenase, domain 1"/>
    <property type="match status" value="1"/>
</dbReference>
<accession>A0A5S9QVI3</accession>
<dbReference type="EMBL" id="CACSIO010000045">
    <property type="protein sequence ID" value="CAA0123050.1"/>
    <property type="molecule type" value="Genomic_DNA"/>
</dbReference>
<dbReference type="CDD" id="cd07262">
    <property type="entry name" value="VOC_like"/>
    <property type="match status" value="1"/>
</dbReference>
<proteinExistence type="predicted"/>
<dbReference type="InterPro" id="IPR037523">
    <property type="entry name" value="VOC_core"/>
</dbReference>
<dbReference type="InterPro" id="IPR029068">
    <property type="entry name" value="Glyas_Bleomycin-R_OHBP_Dase"/>
</dbReference>
<sequence>MIDHISVGVSDIEKAANFYDRVLTTIGYQQHAKFDNIVAYGIEKINFLAMLPFDAQPHSAGNGVHIAFSAEDKNQVDAFHHAAIENGGACEGAPGHRDYPHGEVYTAYIRDPFGNKFEVISGGFHTH</sequence>